<name>A0A835WMD6_9CHLO</name>
<proteinExistence type="predicted"/>
<feature type="compositionally biased region" description="Pro residues" evidence="1">
    <location>
        <begin position="518"/>
        <end position="529"/>
    </location>
</feature>
<gene>
    <name evidence="2" type="ORF">HYH02_005523</name>
</gene>
<feature type="compositionally biased region" description="Low complexity" evidence="1">
    <location>
        <begin position="530"/>
        <end position="544"/>
    </location>
</feature>
<reference evidence="2" key="1">
    <citation type="journal article" date="2020" name="bioRxiv">
        <title>Comparative genomics of Chlamydomonas.</title>
        <authorList>
            <person name="Craig R.J."/>
            <person name="Hasan A.R."/>
            <person name="Ness R.W."/>
            <person name="Keightley P.D."/>
        </authorList>
    </citation>
    <scope>NUCLEOTIDE SEQUENCE</scope>
    <source>
        <strain evidence="2">CCAP 11/173</strain>
    </source>
</reference>
<evidence type="ECO:0000256" key="1">
    <source>
        <dbReference type="SAM" id="MobiDB-lite"/>
    </source>
</evidence>
<sequence length="544" mass="54588">MAAGASCECIGAAASGLADDISTALEARSSSAKGSRTNSALAADSLALLGAAVQQQSIGAAGAAAITASLCRHARFQAFAVAGAKTMVRRADLLDADGDSPPGAGPAIAESLKALALARPAVEDGTCDGQVGLGNSRIAGAATLLATRLQAQHANDAKARAQACCTALLNTCAAQGAIDMHGGAAAPCKATVMTAMLAHADFVAAALAAPGAGAHMARALRDACTRRDGTGVAEVILSHEGVMAAVLAAPVAAEELAHAVASLCGSSTGVESLLQQVLAHARVMRAALSDAHGVQQIASALLGAMRTREMRAAEMLLSKPSVLHELLARAPLALANELVEALRVAASQLDAAGVASSAASPHPRIGSACVPQPALLRALLLGDAGALRDELAQERGGGRANVLLTLVDACSNGDAGLVGALLHCEPARSAALDAQASCQPATTLVRAVTGACEARHAAVVQLLLADAGFVEVMLGAGGSNAAERLAKMLEQARERGEEEVAAALLGNIRVAEAMAPHMLPPLPPPPPPQQQQQQQQQQQHGIKQ</sequence>
<evidence type="ECO:0000313" key="2">
    <source>
        <dbReference type="EMBL" id="KAG2449370.1"/>
    </source>
</evidence>
<dbReference type="OrthoDB" id="10680571at2759"/>
<comment type="caution">
    <text evidence="2">The sequence shown here is derived from an EMBL/GenBank/DDBJ whole genome shotgun (WGS) entry which is preliminary data.</text>
</comment>
<evidence type="ECO:0000313" key="3">
    <source>
        <dbReference type="Proteomes" id="UP000613740"/>
    </source>
</evidence>
<protein>
    <submittedName>
        <fullName evidence="2">Uncharacterized protein</fullName>
    </submittedName>
</protein>
<dbReference type="AlphaFoldDB" id="A0A835WMD6"/>
<keyword evidence="3" id="KW-1185">Reference proteome</keyword>
<accession>A0A835WMD6</accession>
<dbReference type="Proteomes" id="UP000613740">
    <property type="component" value="Unassembled WGS sequence"/>
</dbReference>
<organism evidence="2 3">
    <name type="scientific">Chlamydomonas schloesseri</name>
    <dbReference type="NCBI Taxonomy" id="2026947"/>
    <lineage>
        <taxon>Eukaryota</taxon>
        <taxon>Viridiplantae</taxon>
        <taxon>Chlorophyta</taxon>
        <taxon>core chlorophytes</taxon>
        <taxon>Chlorophyceae</taxon>
        <taxon>CS clade</taxon>
        <taxon>Chlamydomonadales</taxon>
        <taxon>Chlamydomonadaceae</taxon>
        <taxon>Chlamydomonas</taxon>
    </lineage>
</organism>
<dbReference type="EMBL" id="JAEHOD010000014">
    <property type="protein sequence ID" value="KAG2449370.1"/>
    <property type="molecule type" value="Genomic_DNA"/>
</dbReference>
<feature type="region of interest" description="Disordered" evidence="1">
    <location>
        <begin position="516"/>
        <end position="544"/>
    </location>
</feature>